<evidence type="ECO:0000313" key="2">
    <source>
        <dbReference type="EMBL" id="ENN79563.1"/>
    </source>
</evidence>
<dbReference type="AlphaFoldDB" id="N6TNL0"/>
<feature type="non-terminal residue" evidence="2">
    <location>
        <position position="1"/>
    </location>
</feature>
<feature type="chain" id="PRO_5010971798" description="Hemolymph juvenile hormone binding protein" evidence="1">
    <location>
        <begin position="17"/>
        <end position="227"/>
    </location>
</feature>
<dbReference type="Proteomes" id="UP000019118">
    <property type="component" value="Unassembled WGS sequence"/>
</dbReference>
<protein>
    <recommendedName>
        <fullName evidence="5">Hemolymph juvenile hormone binding protein</fullName>
    </recommendedName>
</protein>
<dbReference type="InterPro" id="IPR020234">
    <property type="entry name" value="Mite_allergen_group-7"/>
</dbReference>
<keyword evidence="1" id="KW-0732">Signal</keyword>
<keyword evidence="4" id="KW-1185">Reference proteome</keyword>
<dbReference type="OMA" id="NNEDPLQ"/>
<evidence type="ECO:0000313" key="3">
    <source>
        <dbReference type="EnsemblMetazoa" id="XP_019756136.1"/>
    </source>
</evidence>
<dbReference type="InterPro" id="IPR038602">
    <property type="entry name" value="Mite_allergen_7_sf"/>
</dbReference>
<evidence type="ECO:0008006" key="5">
    <source>
        <dbReference type="Google" id="ProtNLM"/>
    </source>
</evidence>
<dbReference type="HOGENOM" id="CLU_1220790_0_0_1"/>
<evidence type="ECO:0000256" key="1">
    <source>
        <dbReference type="SAM" id="SignalP"/>
    </source>
</evidence>
<reference evidence="3" key="2">
    <citation type="submission" date="2024-08" db="UniProtKB">
        <authorList>
            <consortium name="EnsemblMetazoa"/>
        </authorList>
    </citation>
    <scope>IDENTIFICATION</scope>
</reference>
<feature type="signal peptide" evidence="1">
    <location>
        <begin position="1"/>
        <end position="16"/>
    </location>
</feature>
<dbReference type="EnsemblMetazoa" id="XM_019900577.1">
    <property type="protein sequence ID" value="XP_019756136.1"/>
    <property type="gene ID" value="LOC109534791"/>
</dbReference>
<dbReference type="Gene3D" id="3.15.10.50">
    <property type="match status" value="1"/>
</dbReference>
<organism evidence="2">
    <name type="scientific">Dendroctonus ponderosae</name>
    <name type="common">Mountain pine beetle</name>
    <dbReference type="NCBI Taxonomy" id="77166"/>
    <lineage>
        <taxon>Eukaryota</taxon>
        <taxon>Metazoa</taxon>
        <taxon>Ecdysozoa</taxon>
        <taxon>Arthropoda</taxon>
        <taxon>Hexapoda</taxon>
        <taxon>Insecta</taxon>
        <taxon>Pterygota</taxon>
        <taxon>Neoptera</taxon>
        <taxon>Endopterygota</taxon>
        <taxon>Coleoptera</taxon>
        <taxon>Polyphaga</taxon>
        <taxon>Cucujiformia</taxon>
        <taxon>Curculionidae</taxon>
        <taxon>Scolytinae</taxon>
        <taxon>Dendroctonus</taxon>
    </lineage>
</organism>
<dbReference type="Pfam" id="PF16984">
    <property type="entry name" value="Grp7_allergen"/>
    <property type="match status" value="1"/>
</dbReference>
<dbReference type="KEGG" id="dpa:109534791"/>
<sequence>MKLPIVLLLCLTAGFASELDERNRDLEVTLNRLTDLVLPGLNRVIRRAGLDPISLPDQSVTVRVGLLSYTSQLTEGSLSKLATLSRFNDVRLILEREQRRIVVDFNIGWPDLELNFDYNTRTPLVSLQGGVITNVENLQVRFRLAFNLRTQQFEVDDLDFSDTGKILLTFTGNDAFDHLADAMTNSFTNLFHGLILETVRKVALEPVQAVVDSINQAIDNVLRPERL</sequence>
<gene>
    <name evidence="2" type="ORF">YQE_04025</name>
</gene>
<name>N6TNL0_DENPD</name>
<proteinExistence type="predicted"/>
<reference evidence="2 4" key="1">
    <citation type="journal article" date="2013" name="Genome Biol.">
        <title>Draft genome of the mountain pine beetle, Dendroctonus ponderosae Hopkins, a major forest pest.</title>
        <authorList>
            <person name="Keeling C.I."/>
            <person name="Yuen M.M."/>
            <person name="Liao N.Y."/>
            <person name="Docking T.R."/>
            <person name="Chan S.K."/>
            <person name="Taylor G.A."/>
            <person name="Palmquist D.L."/>
            <person name="Jackman S.D."/>
            <person name="Nguyen A."/>
            <person name="Li M."/>
            <person name="Henderson H."/>
            <person name="Janes J.K."/>
            <person name="Zhao Y."/>
            <person name="Pandoh P."/>
            <person name="Moore R."/>
            <person name="Sperling F.A."/>
            <person name="Huber D.P."/>
            <person name="Birol I."/>
            <person name="Jones S.J."/>
            <person name="Bohlmann J."/>
        </authorList>
    </citation>
    <scope>NUCLEOTIDE SEQUENCE</scope>
</reference>
<dbReference type="EMBL" id="KB740686">
    <property type="protein sequence ID" value="ENN79563.1"/>
    <property type="molecule type" value="Genomic_DNA"/>
</dbReference>
<accession>N6TNL0</accession>
<evidence type="ECO:0000313" key="4">
    <source>
        <dbReference type="Proteomes" id="UP000019118"/>
    </source>
</evidence>
<dbReference type="OrthoDB" id="6419576at2759"/>